<name>A0ABQ7UKX1_SOLTU</name>
<comment type="caution">
    <text evidence="2">The sequence shown here is derived from an EMBL/GenBank/DDBJ whole genome shotgun (WGS) entry which is preliminary data.</text>
</comment>
<reference evidence="2 3" key="1">
    <citation type="journal article" date="2021" name="bioRxiv">
        <title>Chromosome-scale and haplotype-resolved genome assembly of a tetraploid potato cultivar.</title>
        <authorList>
            <person name="Sun H."/>
            <person name="Jiao W.-B."/>
            <person name="Krause K."/>
            <person name="Campoy J.A."/>
            <person name="Goel M."/>
            <person name="Folz-Donahue K."/>
            <person name="Kukat C."/>
            <person name="Huettel B."/>
            <person name="Schneeberger K."/>
        </authorList>
    </citation>
    <scope>NUCLEOTIDE SEQUENCE [LARGE SCALE GENOMIC DNA]</scope>
    <source>
        <strain evidence="2">SolTubOtavaFocal</strain>
        <tissue evidence="2">Leaves</tissue>
    </source>
</reference>
<dbReference type="Proteomes" id="UP000826656">
    <property type="component" value="Unassembled WGS sequence"/>
</dbReference>
<keyword evidence="3" id="KW-1185">Reference proteome</keyword>
<accession>A0ABQ7UKX1</accession>
<feature type="compositionally biased region" description="Basic residues" evidence="1">
    <location>
        <begin position="1"/>
        <end position="11"/>
    </location>
</feature>
<protein>
    <submittedName>
        <fullName evidence="2">Uncharacterized protein</fullName>
    </submittedName>
</protein>
<proteinExistence type="predicted"/>
<sequence length="61" mass="7000">MEQSLKRRGVKAKQIGIQDSELDEEERRKNGKAKNGEENPESGSRMRKNGGRMGRCSFQYL</sequence>
<evidence type="ECO:0000313" key="3">
    <source>
        <dbReference type="Proteomes" id="UP000826656"/>
    </source>
</evidence>
<organism evidence="2 3">
    <name type="scientific">Solanum tuberosum</name>
    <name type="common">Potato</name>
    <dbReference type="NCBI Taxonomy" id="4113"/>
    <lineage>
        <taxon>Eukaryota</taxon>
        <taxon>Viridiplantae</taxon>
        <taxon>Streptophyta</taxon>
        <taxon>Embryophyta</taxon>
        <taxon>Tracheophyta</taxon>
        <taxon>Spermatophyta</taxon>
        <taxon>Magnoliopsida</taxon>
        <taxon>eudicotyledons</taxon>
        <taxon>Gunneridae</taxon>
        <taxon>Pentapetalae</taxon>
        <taxon>asterids</taxon>
        <taxon>lamiids</taxon>
        <taxon>Solanales</taxon>
        <taxon>Solanaceae</taxon>
        <taxon>Solanoideae</taxon>
        <taxon>Solaneae</taxon>
        <taxon>Solanum</taxon>
    </lineage>
</organism>
<dbReference type="EMBL" id="JAIVGD010000019">
    <property type="protein sequence ID" value="KAH0750139.1"/>
    <property type="molecule type" value="Genomic_DNA"/>
</dbReference>
<gene>
    <name evidence="2" type="ORF">KY290_029371</name>
</gene>
<evidence type="ECO:0000256" key="1">
    <source>
        <dbReference type="SAM" id="MobiDB-lite"/>
    </source>
</evidence>
<evidence type="ECO:0000313" key="2">
    <source>
        <dbReference type="EMBL" id="KAH0750139.1"/>
    </source>
</evidence>
<feature type="region of interest" description="Disordered" evidence="1">
    <location>
        <begin position="1"/>
        <end position="61"/>
    </location>
</feature>